<sequence>MIFRWEGRQPCSADLPPDKMRTLQSDVLIGSELQETLNISQFAPSTLMIN</sequence>
<organism evidence="1">
    <name type="scientific">Nothobranchius rachovii</name>
    <name type="common">bluefin notho</name>
    <dbReference type="NCBI Taxonomy" id="451742"/>
    <lineage>
        <taxon>Eukaryota</taxon>
        <taxon>Metazoa</taxon>
        <taxon>Chordata</taxon>
        <taxon>Craniata</taxon>
        <taxon>Vertebrata</taxon>
        <taxon>Euteleostomi</taxon>
        <taxon>Actinopterygii</taxon>
        <taxon>Neopterygii</taxon>
        <taxon>Teleostei</taxon>
        <taxon>Neoteleostei</taxon>
        <taxon>Acanthomorphata</taxon>
        <taxon>Ovalentaria</taxon>
        <taxon>Atherinomorphae</taxon>
        <taxon>Cyprinodontiformes</taxon>
        <taxon>Nothobranchiidae</taxon>
        <taxon>Nothobranchius</taxon>
    </lineage>
</organism>
<reference evidence="1" key="1">
    <citation type="submission" date="2016-05" db="EMBL/GenBank/DDBJ databases">
        <authorList>
            <person name="Lavstsen T."/>
            <person name="Jespersen J.S."/>
        </authorList>
    </citation>
    <scope>NUCLEOTIDE SEQUENCE</scope>
    <source>
        <tissue evidence="1">Brain</tissue>
    </source>
</reference>
<reference evidence="1" key="2">
    <citation type="submission" date="2016-06" db="EMBL/GenBank/DDBJ databases">
        <title>The genome of a short-lived fish provides insights into sex chromosome evolution and the genetic control of aging.</title>
        <authorList>
            <person name="Reichwald K."/>
            <person name="Felder M."/>
            <person name="Petzold A."/>
            <person name="Koch P."/>
            <person name="Groth M."/>
            <person name="Platzer M."/>
        </authorList>
    </citation>
    <scope>NUCLEOTIDE SEQUENCE</scope>
    <source>
        <tissue evidence="1">Brain</tissue>
    </source>
</reference>
<evidence type="ECO:0000313" key="1">
    <source>
        <dbReference type="EMBL" id="SBR75426.1"/>
    </source>
</evidence>
<dbReference type="AlphaFoldDB" id="A0A1A8P2B7"/>
<dbReference type="EMBL" id="HAEH01005016">
    <property type="protein sequence ID" value="SBR75426.1"/>
    <property type="molecule type" value="Transcribed_RNA"/>
</dbReference>
<accession>A0A1A8P2B7</accession>
<gene>
    <name evidence="1" type="primary">Nfu_g_1_024428</name>
</gene>
<proteinExistence type="predicted"/>
<feature type="non-terminal residue" evidence="1">
    <location>
        <position position="50"/>
    </location>
</feature>
<protein>
    <submittedName>
        <fullName evidence="1">Uncharacterized protein</fullName>
    </submittedName>
</protein>
<name>A0A1A8P2B7_9TELE</name>